<dbReference type="HOGENOM" id="CLU_1929846_0_0_1"/>
<protein>
    <submittedName>
        <fullName evidence="1 2">Uncharacterized protein</fullName>
    </submittedName>
</protein>
<proteinExistence type="predicted"/>
<dbReference type="RefSeq" id="XP_009023114.1">
    <property type="nucleotide sequence ID" value="XM_009024866.1"/>
</dbReference>
<reference evidence="3" key="1">
    <citation type="submission" date="2012-12" db="EMBL/GenBank/DDBJ databases">
        <authorList>
            <person name="Hellsten U."/>
            <person name="Grimwood J."/>
            <person name="Chapman J.A."/>
            <person name="Shapiro H."/>
            <person name="Aerts A."/>
            <person name="Otillar R.P."/>
            <person name="Terry A.Y."/>
            <person name="Boore J.L."/>
            <person name="Simakov O."/>
            <person name="Marletaz F."/>
            <person name="Cho S.-J."/>
            <person name="Edsinger-Gonzales E."/>
            <person name="Havlak P."/>
            <person name="Kuo D.-H."/>
            <person name="Larsson T."/>
            <person name="Lv J."/>
            <person name="Arendt D."/>
            <person name="Savage R."/>
            <person name="Osoegawa K."/>
            <person name="de Jong P."/>
            <person name="Lindberg D.R."/>
            <person name="Seaver E.C."/>
            <person name="Weisblat D.A."/>
            <person name="Putnam N.H."/>
            <person name="Grigoriev I.V."/>
            <person name="Rokhsar D.S."/>
        </authorList>
    </citation>
    <scope>NUCLEOTIDE SEQUENCE</scope>
</reference>
<dbReference type="InParanoid" id="T1ET36"/>
<dbReference type="STRING" id="6412.T1ET36"/>
<organism evidence="2 3">
    <name type="scientific">Helobdella robusta</name>
    <name type="common">Californian leech</name>
    <dbReference type="NCBI Taxonomy" id="6412"/>
    <lineage>
        <taxon>Eukaryota</taxon>
        <taxon>Metazoa</taxon>
        <taxon>Spiralia</taxon>
        <taxon>Lophotrochozoa</taxon>
        <taxon>Annelida</taxon>
        <taxon>Clitellata</taxon>
        <taxon>Hirudinea</taxon>
        <taxon>Rhynchobdellida</taxon>
        <taxon>Glossiphoniidae</taxon>
        <taxon>Helobdella</taxon>
    </lineage>
</organism>
<dbReference type="KEGG" id="hro:HELRODRAFT_162762"/>
<reference evidence="2" key="3">
    <citation type="submission" date="2015-06" db="UniProtKB">
        <authorList>
            <consortium name="EnsemblMetazoa"/>
        </authorList>
    </citation>
    <scope>IDENTIFICATION</scope>
</reference>
<dbReference type="EMBL" id="KB097143">
    <property type="protein sequence ID" value="ESN99244.1"/>
    <property type="molecule type" value="Genomic_DNA"/>
</dbReference>
<dbReference type="EMBL" id="AMQM01001167">
    <property type="status" value="NOT_ANNOTATED_CDS"/>
    <property type="molecule type" value="Genomic_DNA"/>
</dbReference>
<accession>T1ET36</accession>
<gene>
    <name evidence="2" type="primary">20199736</name>
    <name evidence="1" type="ORF">HELRODRAFT_162762</name>
</gene>
<evidence type="ECO:0000313" key="2">
    <source>
        <dbReference type="EnsemblMetazoa" id="HelroP162762"/>
    </source>
</evidence>
<dbReference type="OrthoDB" id="10265988at2759"/>
<dbReference type="Proteomes" id="UP000015101">
    <property type="component" value="Unassembled WGS sequence"/>
</dbReference>
<dbReference type="GeneID" id="20199736"/>
<reference evidence="1 3" key="2">
    <citation type="journal article" date="2013" name="Nature">
        <title>Insights into bilaterian evolution from three spiralian genomes.</title>
        <authorList>
            <person name="Simakov O."/>
            <person name="Marletaz F."/>
            <person name="Cho S.J."/>
            <person name="Edsinger-Gonzales E."/>
            <person name="Havlak P."/>
            <person name="Hellsten U."/>
            <person name="Kuo D.H."/>
            <person name="Larsson T."/>
            <person name="Lv J."/>
            <person name="Arendt D."/>
            <person name="Savage R."/>
            <person name="Osoegawa K."/>
            <person name="de Jong P."/>
            <person name="Grimwood J."/>
            <person name="Chapman J.A."/>
            <person name="Shapiro H."/>
            <person name="Aerts A."/>
            <person name="Otillar R.P."/>
            <person name="Terry A.Y."/>
            <person name="Boore J.L."/>
            <person name="Grigoriev I.V."/>
            <person name="Lindberg D.R."/>
            <person name="Seaver E.C."/>
            <person name="Weisblat D.A."/>
            <person name="Putnam N.H."/>
            <person name="Rokhsar D.S."/>
        </authorList>
    </citation>
    <scope>NUCLEOTIDE SEQUENCE</scope>
</reference>
<evidence type="ECO:0000313" key="3">
    <source>
        <dbReference type="Proteomes" id="UP000015101"/>
    </source>
</evidence>
<keyword evidence="3" id="KW-1185">Reference proteome</keyword>
<sequence length="131" mass="14823">MALSKMISRSHFSTTYRGAAGRLYAPGLRLKGDLRLKEPRSSLSGSIDYGKTHIFNLLLTDGDGQDDLTIYENNVNSRRIVMTMSHKPYRLRCTLFGHEKDVRGLCSLYHPPSSFISVSRDITARVWVSDE</sequence>
<dbReference type="CTD" id="20199736"/>
<dbReference type="AlphaFoldDB" id="T1ET36"/>
<name>T1ET36_HELRO</name>
<evidence type="ECO:0000313" key="1">
    <source>
        <dbReference type="EMBL" id="ESN99244.1"/>
    </source>
</evidence>
<dbReference type="EnsemblMetazoa" id="HelroT162762">
    <property type="protein sequence ID" value="HelroP162762"/>
    <property type="gene ID" value="HelroG162762"/>
</dbReference>